<feature type="transmembrane region" description="Helical" evidence="3">
    <location>
        <begin position="231"/>
        <end position="251"/>
    </location>
</feature>
<keyword evidence="1 3" id="KW-0472">Membrane</keyword>
<dbReference type="GO" id="GO:0016020">
    <property type="term" value="C:membrane"/>
    <property type="evidence" value="ECO:0007669"/>
    <property type="project" value="UniProtKB-UniRule"/>
</dbReference>
<keyword evidence="3" id="KW-0812">Transmembrane</keyword>
<dbReference type="InterPro" id="IPR006665">
    <property type="entry name" value="OmpA-like"/>
</dbReference>
<dbReference type="SUPFAM" id="SSF103088">
    <property type="entry name" value="OmpA-like"/>
    <property type="match status" value="1"/>
</dbReference>
<dbReference type="InterPro" id="IPR036737">
    <property type="entry name" value="OmpA-like_sf"/>
</dbReference>
<evidence type="ECO:0000313" key="5">
    <source>
        <dbReference type="EMBL" id="QEW05702.1"/>
    </source>
</evidence>
<dbReference type="InterPro" id="IPR017732">
    <property type="entry name" value="T4/T6SS_DotU"/>
</dbReference>
<feature type="region of interest" description="Disordered" evidence="2">
    <location>
        <begin position="395"/>
        <end position="414"/>
    </location>
</feature>
<dbReference type="Pfam" id="PF09850">
    <property type="entry name" value="DotU"/>
    <property type="match status" value="1"/>
</dbReference>
<dbReference type="Gene3D" id="3.30.1330.60">
    <property type="entry name" value="OmpA-like domain"/>
    <property type="match status" value="1"/>
</dbReference>
<dbReference type="AlphaFoldDB" id="A0A5J6LBX3"/>
<dbReference type="NCBIfam" id="NF038228">
    <property type="entry name" value="IcmH_DotU_IVB"/>
    <property type="match status" value="1"/>
</dbReference>
<dbReference type="NCBIfam" id="TIGR03350">
    <property type="entry name" value="type_VI_ompA"/>
    <property type="match status" value="1"/>
</dbReference>
<evidence type="ECO:0000259" key="4">
    <source>
        <dbReference type="PROSITE" id="PS51123"/>
    </source>
</evidence>
<evidence type="ECO:0000256" key="3">
    <source>
        <dbReference type="SAM" id="Phobius"/>
    </source>
</evidence>
<evidence type="ECO:0000256" key="2">
    <source>
        <dbReference type="SAM" id="MobiDB-lite"/>
    </source>
</evidence>
<gene>
    <name evidence="5" type="primary">tssL</name>
    <name evidence="5" type="ORF">F5I99_03925</name>
</gene>
<dbReference type="CDD" id="cd07185">
    <property type="entry name" value="OmpA_C-like"/>
    <property type="match status" value="1"/>
</dbReference>
<dbReference type="InterPro" id="IPR038522">
    <property type="entry name" value="T4/T6SS_DotU_sf"/>
</dbReference>
<feature type="domain" description="OmpA-like" evidence="4">
    <location>
        <begin position="309"/>
        <end position="429"/>
    </location>
</feature>
<name>A0A5J6LBX3_9GAMM</name>
<dbReference type="PANTHER" id="PTHR38033">
    <property type="entry name" value="MEMBRANE PROTEIN-RELATED"/>
    <property type="match status" value="1"/>
</dbReference>
<dbReference type="Proteomes" id="UP000325606">
    <property type="component" value="Chromosome"/>
</dbReference>
<dbReference type="EMBL" id="CP044222">
    <property type="protein sequence ID" value="QEW05702.1"/>
    <property type="molecule type" value="Genomic_DNA"/>
</dbReference>
<keyword evidence="6" id="KW-1185">Reference proteome</keyword>
<protein>
    <submittedName>
        <fullName evidence="5">Type VI secretion system protein TssL</fullName>
    </submittedName>
</protein>
<sequence length="432" mass="48744">MGFSGDRTVMIPTPGGRGQIDYEQIQSARTVGSIMAIEEISSLSSGMNLLENAAFEILAMLPSIRNYETQLSAEALKLKLIELIKVFEKKAYEANVDSKDIEIARYLLCATADEFVLNTPLGAKNNWSRHSLLSYFHAETWGGENFFVILGNLEKSPRNNIDLLELIYLCLALGFEGKYAIEPDRASKLQELKNALYRTITQIRGAIPKPVSIHWKGEEVAAEKIRKTLPLWVMAVFLLAIMCVVYFYLLIRVNDQSSFSLLNASRTLTEQHGDFQVQVPDVDESVLVRISRLLEREVERRQVSLNDRQNQIRIVINTDQLFRSGSADVEPDYAELLNHIGTALMDVEGRIIVEGHTDSIPINTLRFPSNWHLSQARAEQVKELLERAGNEQGRYSIDAKADTQPLASNDTPAGRAQNRRVELVLLPNSDWR</sequence>
<dbReference type="PANTHER" id="PTHR38033:SF1">
    <property type="entry name" value="DOTU FAMILY TYPE IV_VI SECRETION SYSTEM PROTEIN"/>
    <property type="match status" value="1"/>
</dbReference>
<dbReference type="InterPro" id="IPR017733">
    <property type="entry name" value="OmpA-like_dom_proteobacteria"/>
</dbReference>
<dbReference type="Gene3D" id="1.25.40.590">
    <property type="entry name" value="Type IV / VI secretion system, DotU"/>
    <property type="match status" value="1"/>
</dbReference>
<proteinExistence type="predicted"/>
<dbReference type="KEGG" id="nik:F5I99_03925"/>
<dbReference type="PROSITE" id="PS51123">
    <property type="entry name" value="OMPA_2"/>
    <property type="match status" value="1"/>
</dbReference>
<dbReference type="Pfam" id="PF00691">
    <property type="entry name" value="OmpA"/>
    <property type="match status" value="1"/>
</dbReference>
<organism evidence="5 6">
    <name type="scientific">Nitrincola iocasae</name>
    <dbReference type="NCBI Taxonomy" id="2614693"/>
    <lineage>
        <taxon>Bacteria</taxon>
        <taxon>Pseudomonadati</taxon>
        <taxon>Pseudomonadota</taxon>
        <taxon>Gammaproteobacteria</taxon>
        <taxon>Oceanospirillales</taxon>
        <taxon>Oceanospirillaceae</taxon>
        <taxon>Nitrincola</taxon>
    </lineage>
</organism>
<evidence type="ECO:0000313" key="6">
    <source>
        <dbReference type="Proteomes" id="UP000325606"/>
    </source>
</evidence>
<accession>A0A5J6LBX3</accession>
<reference evidence="5 6" key="1">
    <citation type="submission" date="2019-09" db="EMBL/GenBank/DDBJ databases">
        <title>Nitrincola iocasae sp. nov., a bacterium isolated from the sediment collected at a cold seep field in South China Sea.</title>
        <authorList>
            <person name="Zhang H."/>
            <person name="Wang H."/>
            <person name="Li C."/>
        </authorList>
    </citation>
    <scope>NUCLEOTIDE SEQUENCE [LARGE SCALE GENOMIC DNA]</scope>
    <source>
        <strain evidence="5 6">KXZD1103</strain>
    </source>
</reference>
<evidence type="ECO:0000256" key="1">
    <source>
        <dbReference type="PROSITE-ProRule" id="PRU00473"/>
    </source>
</evidence>
<dbReference type="NCBIfam" id="TIGR03349">
    <property type="entry name" value="IV_VI_DotU"/>
    <property type="match status" value="1"/>
</dbReference>
<keyword evidence="3" id="KW-1133">Transmembrane helix</keyword>